<sequence>MAKSNRLIIVKGSEATLKRSNMEKEMGGDHGNHCIEEEEEEEEEEEGTAGRTSRIFVGGLGGNVSGNDLVKIFSSLGTVKAVDIVRTKGRSFAYLDFLPSSLKSLPKLFSTYNGCVWKGGRLRLEKAKEHYLVRLRREWDRRC</sequence>
<evidence type="ECO:0000256" key="2">
    <source>
        <dbReference type="ARBA" id="ARBA00022884"/>
    </source>
</evidence>
<dbReference type="PANTHER" id="PTHR23099">
    <property type="entry name" value="TRANSCRIPTIONAL REGULATOR"/>
    <property type="match status" value="1"/>
</dbReference>
<dbReference type="GO" id="GO:0005730">
    <property type="term" value="C:nucleolus"/>
    <property type="evidence" value="ECO:0007669"/>
    <property type="project" value="UniProtKB-SubCell"/>
</dbReference>
<dbReference type="InterPro" id="IPR034138">
    <property type="entry name" value="NOP8_RRM"/>
</dbReference>
<proteinExistence type="predicted"/>
<accession>A0AAP0RBS3</accession>
<keyword evidence="8" id="KW-1185">Reference proteome</keyword>
<dbReference type="SUPFAM" id="SSF54928">
    <property type="entry name" value="RNA-binding domain, RBD"/>
    <property type="match status" value="1"/>
</dbReference>
<dbReference type="AlphaFoldDB" id="A0AAP0RBS3"/>
<evidence type="ECO:0000256" key="1">
    <source>
        <dbReference type="ARBA" id="ARBA00004604"/>
    </source>
</evidence>
<comment type="caution">
    <text evidence="7">The sequence shown here is derived from an EMBL/GenBank/DDBJ whole genome shotgun (WGS) entry which is preliminary data.</text>
</comment>
<protein>
    <recommendedName>
        <fullName evidence="6">RRM domain-containing protein</fullName>
    </recommendedName>
</protein>
<evidence type="ECO:0000259" key="6">
    <source>
        <dbReference type="PROSITE" id="PS50102"/>
    </source>
</evidence>
<dbReference type="InterPro" id="IPR012677">
    <property type="entry name" value="Nucleotide-bd_a/b_plait_sf"/>
</dbReference>
<feature type="compositionally biased region" description="Basic and acidic residues" evidence="5">
    <location>
        <begin position="23"/>
        <end position="35"/>
    </location>
</feature>
<dbReference type="PANTHER" id="PTHR23099:SF0">
    <property type="entry name" value="GERM CELL NUCLEAR ACIDIC PROTEIN"/>
    <property type="match status" value="1"/>
</dbReference>
<dbReference type="CDD" id="cd12226">
    <property type="entry name" value="RRM_NOL8"/>
    <property type="match status" value="1"/>
</dbReference>
<gene>
    <name evidence="7" type="ORF">L1049_022004</name>
</gene>
<evidence type="ECO:0000256" key="4">
    <source>
        <dbReference type="PROSITE-ProRule" id="PRU00176"/>
    </source>
</evidence>
<keyword evidence="3" id="KW-0539">Nucleus</keyword>
<dbReference type="Gene3D" id="3.30.70.330">
    <property type="match status" value="1"/>
</dbReference>
<dbReference type="InterPro" id="IPR035979">
    <property type="entry name" value="RBD_domain_sf"/>
</dbReference>
<evidence type="ECO:0000256" key="5">
    <source>
        <dbReference type="SAM" id="MobiDB-lite"/>
    </source>
</evidence>
<dbReference type="Pfam" id="PF00076">
    <property type="entry name" value="RRM_1"/>
    <property type="match status" value="1"/>
</dbReference>
<evidence type="ECO:0000256" key="3">
    <source>
        <dbReference type="ARBA" id="ARBA00023242"/>
    </source>
</evidence>
<dbReference type="GO" id="GO:0003723">
    <property type="term" value="F:RNA binding"/>
    <property type="evidence" value="ECO:0007669"/>
    <property type="project" value="UniProtKB-UniRule"/>
</dbReference>
<feature type="compositionally biased region" description="Acidic residues" evidence="5">
    <location>
        <begin position="36"/>
        <end position="47"/>
    </location>
</feature>
<evidence type="ECO:0000313" key="8">
    <source>
        <dbReference type="Proteomes" id="UP001415857"/>
    </source>
</evidence>
<feature type="region of interest" description="Disordered" evidence="5">
    <location>
        <begin position="23"/>
        <end position="52"/>
    </location>
</feature>
<name>A0AAP0RBS3_LIQFO</name>
<dbReference type="Proteomes" id="UP001415857">
    <property type="component" value="Unassembled WGS sequence"/>
</dbReference>
<dbReference type="EMBL" id="JBBPBK010000011">
    <property type="protein sequence ID" value="KAK9274752.1"/>
    <property type="molecule type" value="Genomic_DNA"/>
</dbReference>
<dbReference type="InterPro" id="IPR000504">
    <property type="entry name" value="RRM_dom"/>
</dbReference>
<dbReference type="SMART" id="SM00360">
    <property type="entry name" value="RRM"/>
    <property type="match status" value="1"/>
</dbReference>
<dbReference type="PROSITE" id="PS50102">
    <property type="entry name" value="RRM"/>
    <property type="match status" value="1"/>
</dbReference>
<evidence type="ECO:0000313" key="7">
    <source>
        <dbReference type="EMBL" id="KAK9274752.1"/>
    </source>
</evidence>
<organism evidence="7 8">
    <name type="scientific">Liquidambar formosana</name>
    <name type="common">Formosan gum</name>
    <dbReference type="NCBI Taxonomy" id="63359"/>
    <lineage>
        <taxon>Eukaryota</taxon>
        <taxon>Viridiplantae</taxon>
        <taxon>Streptophyta</taxon>
        <taxon>Embryophyta</taxon>
        <taxon>Tracheophyta</taxon>
        <taxon>Spermatophyta</taxon>
        <taxon>Magnoliopsida</taxon>
        <taxon>eudicotyledons</taxon>
        <taxon>Gunneridae</taxon>
        <taxon>Pentapetalae</taxon>
        <taxon>Saxifragales</taxon>
        <taxon>Altingiaceae</taxon>
        <taxon>Liquidambar</taxon>
    </lineage>
</organism>
<feature type="domain" description="RRM" evidence="6">
    <location>
        <begin position="53"/>
        <end position="129"/>
    </location>
</feature>
<comment type="subcellular location">
    <subcellularLocation>
        <location evidence="1">Nucleus</location>
        <location evidence="1">Nucleolus</location>
    </subcellularLocation>
</comment>
<keyword evidence="2 4" id="KW-0694">RNA-binding</keyword>
<reference evidence="7 8" key="1">
    <citation type="journal article" date="2024" name="Plant J.">
        <title>Genome sequences and population genomics reveal climatic adaptation and genomic divergence between two closely related sweetgum species.</title>
        <authorList>
            <person name="Xu W.Q."/>
            <person name="Ren C.Q."/>
            <person name="Zhang X.Y."/>
            <person name="Comes H.P."/>
            <person name="Liu X.H."/>
            <person name="Li Y.G."/>
            <person name="Kettle C.J."/>
            <person name="Jalonen R."/>
            <person name="Gaisberger H."/>
            <person name="Ma Y.Z."/>
            <person name="Qiu Y.X."/>
        </authorList>
    </citation>
    <scope>NUCLEOTIDE SEQUENCE [LARGE SCALE GENOMIC DNA]</scope>
    <source>
        <strain evidence="7">Hangzhou</strain>
    </source>
</reference>